<gene>
    <name evidence="2" type="ORF">F3Y22_tig00111659pilonHSYRG00147</name>
</gene>
<sequence length="154" mass="17040">MSPVEDLVISRLSSLKKELKHEEENRNQVRLMVKQVKQSVGCRKVGSDITNTVRKSSIKVQPVDELHKRQPPKAASRCNEKVQFTAEKARGAFHIDGLIEKDLAHCSGVRVRRGRDCGGVRGRDNGDAAAYGGGFWSTGSVENDERGIEDRARG</sequence>
<reference evidence="2" key="1">
    <citation type="submission" date="2019-09" db="EMBL/GenBank/DDBJ databases">
        <title>Draft genome information of white flower Hibiscus syriacus.</title>
        <authorList>
            <person name="Kim Y.-M."/>
        </authorList>
    </citation>
    <scope>NUCLEOTIDE SEQUENCE [LARGE SCALE GENOMIC DNA]</scope>
    <source>
        <strain evidence="2">YM2019G1</strain>
    </source>
</reference>
<comment type="caution">
    <text evidence="2">The sequence shown here is derived from an EMBL/GenBank/DDBJ whole genome shotgun (WGS) entry which is preliminary data.</text>
</comment>
<dbReference type="AlphaFoldDB" id="A0A6A2XYS5"/>
<keyword evidence="3" id="KW-1185">Reference proteome</keyword>
<feature type="region of interest" description="Disordered" evidence="1">
    <location>
        <begin position="128"/>
        <end position="154"/>
    </location>
</feature>
<feature type="compositionally biased region" description="Basic and acidic residues" evidence="1">
    <location>
        <begin position="143"/>
        <end position="154"/>
    </location>
</feature>
<accession>A0A6A2XYS5</accession>
<dbReference type="EMBL" id="VEPZ02001398">
    <property type="protein sequence ID" value="KAE8675590.1"/>
    <property type="molecule type" value="Genomic_DNA"/>
</dbReference>
<evidence type="ECO:0000256" key="1">
    <source>
        <dbReference type="SAM" id="MobiDB-lite"/>
    </source>
</evidence>
<name>A0A6A2XYS5_HIBSY</name>
<protein>
    <submittedName>
        <fullName evidence="2">Uncharacterized protein</fullName>
    </submittedName>
</protein>
<evidence type="ECO:0000313" key="3">
    <source>
        <dbReference type="Proteomes" id="UP000436088"/>
    </source>
</evidence>
<proteinExistence type="predicted"/>
<dbReference type="Proteomes" id="UP000436088">
    <property type="component" value="Unassembled WGS sequence"/>
</dbReference>
<evidence type="ECO:0000313" key="2">
    <source>
        <dbReference type="EMBL" id="KAE8675590.1"/>
    </source>
</evidence>
<organism evidence="2 3">
    <name type="scientific">Hibiscus syriacus</name>
    <name type="common">Rose of Sharon</name>
    <dbReference type="NCBI Taxonomy" id="106335"/>
    <lineage>
        <taxon>Eukaryota</taxon>
        <taxon>Viridiplantae</taxon>
        <taxon>Streptophyta</taxon>
        <taxon>Embryophyta</taxon>
        <taxon>Tracheophyta</taxon>
        <taxon>Spermatophyta</taxon>
        <taxon>Magnoliopsida</taxon>
        <taxon>eudicotyledons</taxon>
        <taxon>Gunneridae</taxon>
        <taxon>Pentapetalae</taxon>
        <taxon>rosids</taxon>
        <taxon>malvids</taxon>
        <taxon>Malvales</taxon>
        <taxon>Malvaceae</taxon>
        <taxon>Malvoideae</taxon>
        <taxon>Hibiscus</taxon>
    </lineage>
</organism>